<dbReference type="Proteomes" id="UP000799755">
    <property type="component" value="Unassembled WGS sequence"/>
</dbReference>
<gene>
    <name evidence="1" type="ORF">BDR25DRAFT_361845</name>
</gene>
<evidence type="ECO:0000313" key="2">
    <source>
        <dbReference type="Proteomes" id="UP000799755"/>
    </source>
</evidence>
<accession>A0ACB6QCL5</accession>
<dbReference type="EMBL" id="MU003538">
    <property type="protein sequence ID" value="KAF2464348.1"/>
    <property type="molecule type" value="Genomic_DNA"/>
</dbReference>
<organism evidence="1 2">
    <name type="scientific">Lindgomyces ingoldianus</name>
    <dbReference type="NCBI Taxonomy" id="673940"/>
    <lineage>
        <taxon>Eukaryota</taxon>
        <taxon>Fungi</taxon>
        <taxon>Dikarya</taxon>
        <taxon>Ascomycota</taxon>
        <taxon>Pezizomycotina</taxon>
        <taxon>Dothideomycetes</taxon>
        <taxon>Pleosporomycetidae</taxon>
        <taxon>Pleosporales</taxon>
        <taxon>Lindgomycetaceae</taxon>
        <taxon>Lindgomyces</taxon>
    </lineage>
</organism>
<comment type="caution">
    <text evidence="1">The sequence shown here is derived from an EMBL/GenBank/DDBJ whole genome shotgun (WGS) entry which is preliminary data.</text>
</comment>
<keyword evidence="2" id="KW-1185">Reference proteome</keyword>
<evidence type="ECO:0000313" key="1">
    <source>
        <dbReference type="EMBL" id="KAF2464348.1"/>
    </source>
</evidence>
<proteinExistence type="predicted"/>
<reference evidence="1" key="1">
    <citation type="journal article" date="2020" name="Stud. Mycol.">
        <title>101 Dothideomycetes genomes: a test case for predicting lifestyles and emergence of pathogens.</title>
        <authorList>
            <person name="Haridas S."/>
            <person name="Albert R."/>
            <person name="Binder M."/>
            <person name="Bloem J."/>
            <person name="Labutti K."/>
            <person name="Salamov A."/>
            <person name="Andreopoulos B."/>
            <person name="Baker S."/>
            <person name="Barry K."/>
            <person name="Bills G."/>
            <person name="Bluhm B."/>
            <person name="Cannon C."/>
            <person name="Castanera R."/>
            <person name="Culley D."/>
            <person name="Daum C."/>
            <person name="Ezra D."/>
            <person name="Gonzalez J."/>
            <person name="Henrissat B."/>
            <person name="Kuo A."/>
            <person name="Liang C."/>
            <person name="Lipzen A."/>
            <person name="Lutzoni F."/>
            <person name="Magnuson J."/>
            <person name="Mondo S."/>
            <person name="Nolan M."/>
            <person name="Ohm R."/>
            <person name="Pangilinan J."/>
            <person name="Park H.-J."/>
            <person name="Ramirez L."/>
            <person name="Alfaro M."/>
            <person name="Sun H."/>
            <person name="Tritt A."/>
            <person name="Yoshinaga Y."/>
            <person name="Zwiers L.-H."/>
            <person name="Turgeon B."/>
            <person name="Goodwin S."/>
            <person name="Spatafora J."/>
            <person name="Crous P."/>
            <person name="Grigoriev I."/>
        </authorList>
    </citation>
    <scope>NUCLEOTIDE SEQUENCE</scope>
    <source>
        <strain evidence="1">ATCC 200398</strain>
    </source>
</reference>
<name>A0ACB6QCL5_9PLEO</name>
<protein>
    <submittedName>
        <fullName evidence="1">Uncharacterized protein</fullName>
    </submittedName>
</protein>
<sequence>MSMLLVLEEAGDTSLAKLKTLRVFWRIQAQTKPTSVSLSNNRASSASRTQFSNNRHYLGAVTGTNYRKHGVAFINDIRRPEQGVVLLRHKYSRYSKLVTPGVFMGASFQSSRSLRASPSDMNLAKLPSTLNIYMGGDMHTISQDWLTVNI</sequence>